<dbReference type="Pfam" id="PF17820">
    <property type="entry name" value="PDZ_6"/>
    <property type="match status" value="1"/>
</dbReference>
<dbReference type="InterPro" id="IPR007549">
    <property type="entry name" value="DUF512"/>
</dbReference>
<proteinExistence type="predicted"/>
<name>A0ABS6EXF8_9CLOT</name>
<accession>A0ABS6EXF8</accession>
<reference evidence="2 3" key="1">
    <citation type="submission" date="2021-06" db="EMBL/GenBank/DDBJ databases">
        <authorList>
            <person name="Sun Q."/>
            <person name="Li D."/>
        </authorList>
    </citation>
    <scope>NUCLEOTIDE SEQUENCE [LARGE SCALE GENOMIC DNA]</scope>
    <source>
        <strain evidence="2 3">MSJ-4</strain>
    </source>
</reference>
<evidence type="ECO:0000259" key="1">
    <source>
        <dbReference type="PROSITE" id="PS50106"/>
    </source>
</evidence>
<dbReference type="Proteomes" id="UP000736583">
    <property type="component" value="Unassembled WGS sequence"/>
</dbReference>
<dbReference type="PROSITE" id="PS50106">
    <property type="entry name" value="PDZ"/>
    <property type="match status" value="1"/>
</dbReference>
<feature type="domain" description="PDZ" evidence="1">
    <location>
        <begin position="1"/>
        <end position="36"/>
    </location>
</feature>
<evidence type="ECO:0000313" key="2">
    <source>
        <dbReference type="EMBL" id="MBU5590907.1"/>
    </source>
</evidence>
<protein>
    <submittedName>
        <fullName evidence="2">DUF512 domain-containing protein</fullName>
    </submittedName>
</protein>
<comment type="caution">
    <text evidence="2">The sequence shown here is derived from an EMBL/GenBank/DDBJ whole genome shotgun (WGS) entry which is preliminary data.</text>
</comment>
<dbReference type="Pfam" id="PF19238">
    <property type="entry name" value="Radical_SAM_2"/>
    <property type="match status" value="1"/>
</dbReference>
<dbReference type="InterPro" id="IPR041489">
    <property type="entry name" value="PDZ_6"/>
</dbReference>
<keyword evidence="3" id="KW-1185">Reference proteome</keyword>
<evidence type="ECO:0000313" key="3">
    <source>
        <dbReference type="Proteomes" id="UP000736583"/>
    </source>
</evidence>
<dbReference type="EMBL" id="JAHLQL010000001">
    <property type="protein sequence ID" value="MBU5590907.1"/>
    <property type="molecule type" value="Genomic_DNA"/>
</dbReference>
<sequence>MNTKISKVLEDSIAEELGIEVGDRIISINGNSIKDIIDYRFLMADEYVEIEIEKPDGEEWVLEIEKDYDEKLGIEFEEAIMDNARSCSNKCVFCFIDQLPKDMRESLYFKDDDSRLSFLQGNFVTLTNMKDDDIDRIIRYRISPINISVHTTNGELRKKMLNNRFAGDIYHRLKRLSEAGIQMNCQIVSCPGINNGKELINTIEDLYKLSPSVENVAVVPVGVTMHREGLFPLKLYDKESAIEEINTIKQLQDRYKSEIGEPFIRLSDEFYVMAGMDVPESEFYSGFTQLEDGVGMIRFFRDTIKRDLSKLNKDKKGSFTIATGASAYEEIQSAAQCIMKKNPKIDIKVEKIMNKFFGNTITVAGLLTGKDIIDALKERELGDYLIISKNMLKSGEEIFLDDVTLKQMEGELKRNILVCNYTGEDLIDIINSNCKEE</sequence>
<dbReference type="InterPro" id="IPR045375">
    <property type="entry name" value="Put_radical_SAM-like_N"/>
</dbReference>
<organism evidence="2 3">
    <name type="scientific">Clostridium simiarum</name>
    <dbReference type="NCBI Taxonomy" id="2841506"/>
    <lineage>
        <taxon>Bacteria</taxon>
        <taxon>Bacillati</taxon>
        <taxon>Bacillota</taxon>
        <taxon>Clostridia</taxon>
        <taxon>Eubacteriales</taxon>
        <taxon>Clostridiaceae</taxon>
        <taxon>Clostridium</taxon>
    </lineage>
</organism>
<dbReference type="RefSeq" id="WP_216455987.1">
    <property type="nucleotide sequence ID" value="NZ_JAHLQL010000001.1"/>
</dbReference>
<dbReference type="InterPro" id="IPR001478">
    <property type="entry name" value="PDZ"/>
</dbReference>
<dbReference type="Pfam" id="PF04459">
    <property type="entry name" value="DUF512"/>
    <property type="match status" value="1"/>
</dbReference>
<gene>
    <name evidence="2" type="ORF">KQI89_03955</name>
</gene>